<feature type="transmembrane region" description="Helical" evidence="6">
    <location>
        <begin position="174"/>
        <end position="192"/>
    </location>
</feature>
<dbReference type="GO" id="GO:0005886">
    <property type="term" value="C:plasma membrane"/>
    <property type="evidence" value="ECO:0007669"/>
    <property type="project" value="UniProtKB-SubCell"/>
</dbReference>
<evidence type="ECO:0000256" key="6">
    <source>
        <dbReference type="SAM" id="Phobius"/>
    </source>
</evidence>
<reference evidence="7 8" key="1">
    <citation type="submission" date="2019-05" db="EMBL/GenBank/DDBJ databases">
        <title>Draft genome sequence of Nonomuraea turkmeniaca DSM 43926.</title>
        <authorList>
            <person name="Saricaoglu S."/>
            <person name="Isik K."/>
        </authorList>
    </citation>
    <scope>NUCLEOTIDE SEQUENCE [LARGE SCALE GENOMIC DNA]</scope>
    <source>
        <strain evidence="7 8">DSM 43926</strain>
    </source>
</reference>
<dbReference type="EMBL" id="VCKY01000045">
    <property type="protein sequence ID" value="TMR21261.1"/>
    <property type="molecule type" value="Genomic_DNA"/>
</dbReference>
<name>A0A5S4FM38_9ACTN</name>
<proteinExistence type="predicted"/>
<feature type="transmembrane region" description="Helical" evidence="6">
    <location>
        <begin position="278"/>
        <end position="295"/>
    </location>
</feature>
<dbReference type="Proteomes" id="UP000309128">
    <property type="component" value="Unassembled WGS sequence"/>
</dbReference>
<feature type="transmembrane region" description="Helical" evidence="6">
    <location>
        <begin position="43"/>
        <end position="61"/>
    </location>
</feature>
<keyword evidence="8" id="KW-1185">Reference proteome</keyword>
<feature type="transmembrane region" description="Helical" evidence="6">
    <location>
        <begin position="133"/>
        <end position="154"/>
    </location>
</feature>
<evidence type="ECO:0000313" key="8">
    <source>
        <dbReference type="Proteomes" id="UP000309128"/>
    </source>
</evidence>
<evidence type="ECO:0000256" key="1">
    <source>
        <dbReference type="ARBA" id="ARBA00004651"/>
    </source>
</evidence>
<gene>
    <name evidence="7" type="ORF">ETD86_15775</name>
</gene>
<feature type="transmembrane region" description="Helical" evidence="6">
    <location>
        <begin position="99"/>
        <end position="121"/>
    </location>
</feature>
<dbReference type="GO" id="GO:0022857">
    <property type="term" value="F:transmembrane transporter activity"/>
    <property type="evidence" value="ECO:0007669"/>
    <property type="project" value="InterPro"/>
</dbReference>
<protein>
    <submittedName>
        <fullName evidence="7">ABC transporter permease</fullName>
    </submittedName>
</protein>
<feature type="transmembrane region" description="Helical" evidence="6">
    <location>
        <begin position="221"/>
        <end position="240"/>
    </location>
</feature>
<evidence type="ECO:0000256" key="4">
    <source>
        <dbReference type="ARBA" id="ARBA00022989"/>
    </source>
</evidence>
<sequence length="343" mass="35764">MLTSEVVRRRLAAGHFIGGYGLPALALVLFVVFALALPDTFPTMANLTAIISAYSIIAILAQGAMIPIVTGNFDLSIGYGLGLGHVMTLHLVVNAGRPWHEACLAVLAGGVAVGMINGFLVEFARIDSFIATLGTGSVMYAVTGWVTGGARIVAGPQGLPAGLTGLYESRILNLPVAAFYVLVLTAVLWIVLERLALGRYLYVIGSNPRAAELVGIPVRRYVILAFAGSGLVTGFAGILLAAQQQIGNPSVGLDHLLPAFVAALLGSTTIKPGRANPWGTVVAVAVLAIGLSGISQMGADFWVTPLFDGITLLIAVGLAGYSARRRTRARPAPEREAPNEEQT</sequence>
<keyword evidence="3 6" id="KW-0812">Transmembrane</keyword>
<dbReference type="AlphaFoldDB" id="A0A5S4FM38"/>
<dbReference type="RefSeq" id="WP_138666902.1">
    <property type="nucleotide sequence ID" value="NZ_VCKY01000045.1"/>
</dbReference>
<accession>A0A5S4FM38</accession>
<evidence type="ECO:0000256" key="2">
    <source>
        <dbReference type="ARBA" id="ARBA00022475"/>
    </source>
</evidence>
<dbReference type="PANTHER" id="PTHR32196">
    <property type="entry name" value="ABC TRANSPORTER PERMEASE PROTEIN YPHD-RELATED-RELATED"/>
    <property type="match status" value="1"/>
</dbReference>
<dbReference type="OrthoDB" id="3468954at2"/>
<evidence type="ECO:0000313" key="7">
    <source>
        <dbReference type="EMBL" id="TMR21261.1"/>
    </source>
</evidence>
<dbReference type="Pfam" id="PF02653">
    <property type="entry name" value="BPD_transp_2"/>
    <property type="match status" value="1"/>
</dbReference>
<comment type="subcellular location">
    <subcellularLocation>
        <location evidence="1">Cell membrane</location>
        <topology evidence="1">Multi-pass membrane protein</topology>
    </subcellularLocation>
</comment>
<keyword evidence="4 6" id="KW-1133">Transmembrane helix</keyword>
<feature type="transmembrane region" description="Helical" evidence="6">
    <location>
        <begin position="301"/>
        <end position="321"/>
    </location>
</feature>
<evidence type="ECO:0000256" key="3">
    <source>
        <dbReference type="ARBA" id="ARBA00022692"/>
    </source>
</evidence>
<comment type="caution">
    <text evidence="7">The sequence shown here is derived from an EMBL/GenBank/DDBJ whole genome shotgun (WGS) entry which is preliminary data.</text>
</comment>
<evidence type="ECO:0000256" key="5">
    <source>
        <dbReference type="ARBA" id="ARBA00023136"/>
    </source>
</evidence>
<feature type="transmembrane region" description="Helical" evidence="6">
    <location>
        <begin position="246"/>
        <end position="266"/>
    </location>
</feature>
<dbReference type="CDD" id="cd06579">
    <property type="entry name" value="TM_PBP1_transp_AraH_like"/>
    <property type="match status" value="1"/>
</dbReference>
<keyword evidence="5 6" id="KW-0472">Membrane</keyword>
<keyword evidence="2" id="KW-1003">Cell membrane</keyword>
<feature type="transmembrane region" description="Helical" evidence="6">
    <location>
        <begin position="12"/>
        <end position="37"/>
    </location>
</feature>
<dbReference type="InterPro" id="IPR001851">
    <property type="entry name" value="ABC_transp_permease"/>
</dbReference>
<organism evidence="7 8">
    <name type="scientific">Nonomuraea turkmeniaca</name>
    <dbReference type="NCBI Taxonomy" id="103838"/>
    <lineage>
        <taxon>Bacteria</taxon>
        <taxon>Bacillati</taxon>
        <taxon>Actinomycetota</taxon>
        <taxon>Actinomycetes</taxon>
        <taxon>Streptosporangiales</taxon>
        <taxon>Streptosporangiaceae</taxon>
        <taxon>Nonomuraea</taxon>
    </lineage>
</organism>